<reference evidence="2 3" key="1">
    <citation type="journal article" date="2021" name="Commun. Biol.">
        <title>The genome of Shorea leprosula (Dipterocarpaceae) highlights the ecological relevance of drought in aseasonal tropical rainforests.</title>
        <authorList>
            <person name="Ng K.K.S."/>
            <person name="Kobayashi M.J."/>
            <person name="Fawcett J.A."/>
            <person name="Hatakeyama M."/>
            <person name="Paape T."/>
            <person name="Ng C.H."/>
            <person name="Ang C.C."/>
            <person name="Tnah L.H."/>
            <person name="Lee C.T."/>
            <person name="Nishiyama T."/>
            <person name="Sese J."/>
            <person name="O'Brien M.J."/>
            <person name="Copetti D."/>
            <person name="Mohd Noor M.I."/>
            <person name="Ong R.C."/>
            <person name="Putra M."/>
            <person name="Sireger I.Z."/>
            <person name="Indrioko S."/>
            <person name="Kosugi Y."/>
            <person name="Izuno A."/>
            <person name="Isagi Y."/>
            <person name="Lee S.L."/>
            <person name="Shimizu K.K."/>
        </authorList>
    </citation>
    <scope>NUCLEOTIDE SEQUENCE [LARGE SCALE GENOMIC DNA]</scope>
    <source>
        <strain evidence="2">214</strain>
    </source>
</reference>
<dbReference type="EMBL" id="BPVZ01000067">
    <property type="protein sequence ID" value="GKV24888.1"/>
    <property type="molecule type" value="Genomic_DNA"/>
</dbReference>
<name>A0AAV5KJU7_9ROSI</name>
<protein>
    <submittedName>
        <fullName evidence="2">Uncharacterized protein</fullName>
    </submittedName>
</protein>
<feature type="compositionally biased region" description="Polar residues" evidence="1">
    <location>
        <begin position="16"/>
        <end position="26"/>
    </location>
</feature>
<proteinExistence type="predicted"/>
<keyword evidence="3" id="KW-1185">Reference proteome</keyword>
<organism evidence="2 3">
    <name type="scientific">Rubroshorea leprosula</name>
    <dbReference type="NCBI Taxonomy" id="152421"/>
    <lineage>
        <taxon>Eukaryota</taxon>
        <taxon>Viridiplantae</taxon>
        <taxon>Streptophyta</taxon>
        <taxon>Embryophyta</taxon>
        <taxon>Tracheophyta</taxon>
        <taxon>Spermatophyta</taxon>
        <taxon>Magnoliopsida</taxon>
        <taxon>eudicotyledons</taxon>
        <taxon>Gunneridae</taxon>
        <taxon>Pentapetalae</taxon>
        <taxon>rosids</taxon>
        <taxon>malvids</taxon>
        <taxon>Malvales</taxon>
        <taxon>Dipterocarpaceae</taxon>
        <taxon>Rubroshorea</taxon>
    </lineage>
</organism>
<gene>
    <name evidence="2" type="ORF">SLEP1_g34431</name>
</gene>
<evidence type="ECO:0000313" key="2">
    <source>
        <dbReference type="EMBL" id="GKV24888.1"/>
    </source>
</evidence>
<feature type="region of interest" description="Disordered" evidence="1">
    <location>
        <begin position="14"/>
        <end position="61"/>
    </location>
</feature>
<dbReference type="Proteomes" id="UP001054252">
    <property type="component" value="Unassembled WGS sequence"/>
</dbReference>
<comment type="caution">
    <text evidence="2">The sequence shown here is derived from an EMBL/GenBank/DDBJ whole genome shotgun (WGS) entry which is preliminary data.</text>
</comment>
<sequence length="134" mass="14667">MIVSLELRDLPKPITLESSAGSSTDGDSNDHCSLASKDSSSERTSSDVGDIGEGTISSPTTSTEADVVVFEEWENKVINRRLDNLCKAPKTLLAGFRFRVALHHDVANGLATVKGYKKLEEMVRQYQILKTILI</sequence>
<evidence type="ECO:0000256" key="1">
    <source>
        <dbReference type="SAM" id="MobiDB-lite"/>
    </source>
</evidence>
<dbReference type="AlphaFoldDB" id="A0AAV5KJU7"/>
<accession>A0AAV5KJU7</accession>
<evidence type="ECO:0000313" key="3">
    <source>
        <dbReference type="Proteomes" id="UP001054252"/>
    </source>
</evidence>